<dbReference type="Gene3D" id="1.10.238.10">
    <property type="entry name" value="EF-hand"/>
    <property type="match status" value="1"/>
</dbReference>
<keyword evidence="5" id="KW-1185">Reference proteome</keyword>
<reference evidence="5" key="1">
    <citation type="submission" date="2016-05" db="EMBL/GenBank/DDBJ databases">
        <title>Comparative genomics of biotechnologically important yeasts.</title>
        <authorList>
            <consortium name="DOE Joint Genome Institute"/>
            <person name="Riley R."/>
            <person name="Haridas S."/>
            <person name="Wolfe K.H."/>
            <person name="Lopes M.R."/>
            <person name="Hittinger C.T."/>
            <person name="Goker M."/>
            <person name="Salamov A."/>
            <person name="Wisecaver J."/>
            <person name="Long T.M."/>
            <person name="Aerts A.L."/>
            <person name="Barry K."/>
            <person name="Choi C."/>
            <person name="Clum A."/>
            <person name="Coughlan A.Y."/>
            <person name="Deshpande S."/>
            <person name="Douglass A.P."/>
            <person name="Hanson S.J."/>
            <person name="Klenk H.-P."/>
            <person name="Labutti K."/>
            <person name="Lapidus A."/>
            <person name="Lindquist E."/>
            <person name="Lipzen A."/>
            <person name="Meier-Kolthoff J.P."/>
            <person name="Ohm R.A."/>
            <person name="Otillar R.P."/>
            <person name="Pangilinan J."/>
            <person name="Peng Y."/>
            <person name="Rokas A."/>
            <person name="Rosa C.A."/>
            <person name="Scheuner C."/>
            <person name="Sibirny A.A."/>
            <person name="Slot J.C."/>
            <person name="Stielow J.B."/>
            <person name="Sun H."/>
            <person name="Kurtzman C.P."/>
            <person name="Blackwell M."/>
            <person name="Grigoriev I.V."/>
            <person name="Jeffries T.W."/>
        </authorList>
    </citation>
    <scope>NUCLEOTIDE SEQUENCE [LARGE SCALE GENOMIC DNA]</scope>
    <source>
        <strain evidence="5">NRRL Y-12698</strain>
    </source>
</reference>
<dbReference type="AlphaFoldDB" id="A0A1E3QU94"/>
<dbReference type="SUPFAM" id="SSF47473">
    <property type="entry name" value="EF-hand"/>
    <property type="match status" value="1"/>
</dbReference>
<keyword evidence="1" id="KW-0343">GTPase activation</keyword>
<accession>A0A1E3QU94</accession>
<protein>
    <recommendedName>
        <fullName evidence="3">Rab-GAP TBC domain-containing protein</fullName>
    </recommendedName>
</protein>
<sequence length="951" mass="107710">MSFFEAIRSKAAQLSLFDKPNTTVLSKDEVFQKEFSLPALETIVDEISAEVCVIPPASKDTQGNNQFYQGKLYLTPKFLVFRDVYDRKMCLFALHLSTVKKLERVPTRSYVFALSVKTYSGFSFVIQFIGIRSHSEQFSHALKVKLKENLVNIKQLRPFVETLYSEYLVAKSLAASTGAPATGTRPGHTPGVLPGLANVVHPPGGLGLEFKYPGDAKALRDKSKMRFWFGYFRANGRHLALTRVPLFYKLVRVGVPNRLRGEIWELCCGSMYVRFKNPGVYQGLLNKYKDQESLAIEEIEKDLNRSLPEYPAYQSPEGINRLRRVLTAYSWRNPDIGYCQAMNILVAALLIYMSEEQAFWCLNIICEKQVPGYYSKTMYGTLLDQKVFESLVEKTMPMLAEHISRYDIQLSVVSLPWFLSLYLSSMPLVYAFRIVDVFMLQGPRTLFQVALAVLRINGEQLLESDDDGAFILILKEYFLTLDQSAHPNSPNEKYRSVTKFQELLVVAFKEFANISDEMISQQRDRHRDKVFEGVENFVKRTQIRNLPKTKNLAQAQLSNIYSRFYGVQSHAVDIGDDGGSLMDYYAFTELMAGIAPWGSVDHSLPLNRKDFMHRLFSTWDCENRGGLSLADVAVGLNRLVEPDLMANLSNFFAMYEKDGKVDRDGMLQMSEDLLFVTAPWRDGLVLDRITQKAIESAMADKIVELKKSSVGEFVMPSQVDVDRQKIEQAQTERYLSAASGFIQRAFEYAQPEIVEAAGEADLIDLGEVTDNTNALDKKNFSDEALVRLRANAALDPDHPVSLNLPTFRMVILADETYELLFSESFAHSIDIDTPISSSDKSNRNLRDMFDGLLADGKRVANEVRRRMDDASKAETSDTKESRPRSQTNEDDEDYAFGPNDNDKDLLNGAEVEGLNDVPLDGRGQSISELKHDMNLTERIDSKNADLIEFEL</sequence>
<dbReference type="Pfam" id="PF00566">
    <property type="entry name" value="RabGAP-TBC"/>
    <property type="match status" value="1"/>
</dbReference>
<dbReference type="GO" id="GO:0005737">
    <property type="term" value="C:cytoplasm"/>
    <property type="evidence" value="ECO:0007669"/>
    <property type="project" value="EnsemblFungi"/>
</dbReference>
<evidence type="ECO:0000313" key="5">
    <source>
        <dbReference type="Proteomes" id="UP000094336"/>
    </source>
</evidence>
<proteinExistence type="predicted"/>
<dbReference type="Proteomes" id="UP000094336">
    <property type="component" value="Unassembled WGS sequence"/>
</dbReference>
<dbReference type="InterPro" id="IPR035969">
    <property type="entry name" value="Rab-GAP_TBC_sf"/>
</dbReference>
<dbReference type="PROSITE" id="PS50086">
    <property type="entry name" value="TBC_RABGAP"/>
    <property type="match status" value="1"/>
</dbReference>
<dbReference type="OrthoDB" id="17687at2759"/>
<dbReference type="GO" id="GO:0031267">
    <property type="term" value="F:small GTPase binding"/>
    <property type="evidence" value="ECO:0007669"/>
    <property type="project" value="TreeGrafter"/>
</dbReference>
<dbReference type="GO" id="GO:0005096">
    <property type="term" value="F:GTPase activator activity"/>
    <property type="evidence" value="ECO:0007669"/>
    <property type="project" value="UniProtKB-KW"/>
</dbReference>
<dbReference type="SMART" id="SM00568">
    <property type="entry name" value="GRAM"/>
    <property type="match status" value="1"/>
</dbReference>
<dbReference type="GeneID" id="30146200"/>
<gene>
    <name evidence="4" type="ORF">BABINDRAFT_160628</name>
</gene>
<dbReference type="PANTHER" id="PTHR47219:SF20">
    <property type="entry name" value="TBC1 DOMAIN FAMILY MEMBER 2B"/>
    <property type="match status" value="1"/>
</dbReference>
<dbReference type="Gene3D" id="1.10.8.270">
    <property type="entry name" value="putative rabgap domain of human tbc1 domain family member 14 like domains"/>
    <property type="match status" value="1"/>
</dbReference>
<organism evidence="4 5">
    <name type="scientific">Babjeviella inositovora NRRL Y-12698</name>
    <dbReference type="NCBI Taxonomy" id="984486"/>
    <lineage>
        <taxon>Eukaryota</taxon>
        <taxon>Fungi</taxon>
        <taxon>Dikarya</taxon>
        <taxon>Ascomycota</taxon>
        <taxon>Saccharomycotina</taxon>
        <taxon>Pichiomycetes</taxon>
        <taxon>Serinales incertae sedis</taxon>
        <taxon>Babjeviella</taxon>
    </lineage>
</organism>
<evidence type="ECO:0000313" key="4">
    <source>
        <dbReference type="EMBL" id="ODQ81251.1"/>
    </source>
</evidence>
<dbReference type="FunFam" id="1.10.8.270:FF:000015">
    <property type="entry name" value="GTPase activating protein (Gyp2)"/>
    <property type="match status" value="1"/>
</dbReference>
<evidence type="ECO:0000259" key="3">
    <source>
        <dbReference type="PROSITE" id="PS50086"/>
    </source>
</evidence>
<dbReference type="STRING" id="984486.A0A1E3QU94"/>
<evidence type="ECO:0000256" key="1">
    <source>
        <dbReference type="ARBA" id="ARBA00022468"/>
    </source>
</evidence>
<dbReference type="SUPFAM" id="SSF47923">
    <property type="entry name" value="Ypt/Rab-GAP domain of gyp1p"/>
    <property type="match status" value="2"/>
</dbReference>
<dbReference type="EMBL" id="KV454428">
    <property type="protein sequence ID" value="ODQ81251.1"/>
    <property type="molecule type" value="Genomic_DNA"/>
</dbReference>
<name>A0A1E3QU94_9ASCO</name>
<dbReference type="InterPro" id="IPR004182">
    <property type="entry name" value="GRAM"/>
</dbReference>
<dbReference type="InterPro" id="IPR000195">
    <property type="entry name" value="Rab-GAP-TBC_dom"/>
</dbReference>
<dbReference type="FunFam" id="1.10.472.80:FF:000021">
    <property type="entry name" value="GTPase activating protein (Gyp2)"/>
    <property type="match status" value="1"/>
</dbReference>
<dbReference type="PANTHER" id="PTHR47219">
    <property type="entry name" value="RAB GTPASE-ACTIVATING PROTEIN 1-LIKE"/>
    <property type="match status" value="1"/>
</dbReference>
<dbReference type="RefSeq" id="XP_018986579.1">
    <property type="nucleotide sequence ID" value="XM_019128347.1"/>
</dbReference>
<feature type="region of interest" description="Disordered" evidence="2">
    <location>
        <begin position="863"/>
        <end position="925"/>
    </location>
</feature>
<feature type="domain" description="Rab-GAP TBC" evidence="3">
    <location>
        <begin position="254"/>
        <end position="442"/>
    </location>
</feature>
<dbReference type="GO" id="GO:0043332">
    <property type="term" value="C:mating projection tip"/>
    <property type="evidence" value="ECO:0007669"/>
    <property type="project" value="EnsemblFungi"/>
</dbReference>
<evidence type="ECO:0000256" key="2">
    <source>
        <dbReference type="SAM" id="MobiDB-lite"/>
    </source>
</evidence>
<feature type="compositionally biased region" description="Basic and acidic residues" evidence="2">
    <location>
        <begin position="863"/>
        <end position="883"/>
    </location>
</feature>
<dbReference type="Pfam" id="PF02893">
    <property type="entry name" value="GRAM"/>
    <property type="match status" value="1"/>
</dbReference>
<dbReference type="InterPro" id="IPR011992">
    <property type="entry name" value="EF-hand-dom_pair"/>
</dbReference>
<dbReference type="InterPro" id="IPR050302">
    <property type="entry name" value="Rab_GAP_TBC_domain"/>
</dbReference>
<dbReference type="SMART" id="SM00164">
    <property type="entry name" value="TBC"/>
    <property type="match status" value="1"/>
</dbReference>
<dbReference type="Gene3D" id="1.10.472.80">
    <property type="entry name" value="Ypt/Rab-GAP domain of gyp1p, domain 3"/>
    <property type="match status" value="1"/>
</dbReference>